<dbReference type="Pfam" id="PF00126">
    <property type="entry name" value="HTH_1"/>
    <property type="match status" value="1"/>
</dbReference>
<dbReference type="Gene3D" id="1.10.10.10">
    <property type="entry name" value="Winged helix-like DNA-binding domain superfamily/Winged helix DNA-binding domain"/>
    <property type="match status" value="1"/>
</dbReference>
<comment type="caution">
    <text evidence="2">The sequence shown here is derived from an EMBL/GenBank/DDBJ whole genome shotgun (WGS) entry which is preliminary data.</text>
</comment>
<dbReference type="RefSeq" id="WP_114957998.1">
    <property type="nucleotide sequence ID" value="NZ_JBHSJF010000006.1"/>
</dbReference>
<evidence type="ECO:0000259" key="1">
    <source>
        <dbReference type="Pfam" id="PF00126"/>
    </source>
</evidence>
<proteinExistence type="predicted"/>
<accession>A0ABV9Z0D0</accession>
<dbReference type="PANTHER" id="PTHR30432">
    <property type="entry name" value="TRANSCRIPTIONAL REGULATOR MODE"/>
    <property type="match status" value="1"/>
</dbReference>
<dbReference type="Proteomes" id="UP001595796">
    <property type="component" value="Unassembled WGS sequence"/>
</dbReference>
<dbReference type="PANTHER" id="PTHR30432:SF1">
    <property type="entry name" value="DNA-BINDING TRANSCRIPTIONAL DUAL REGULATOR MODE"/>
    <property type="match status" value="1"/>
</dbReference>
<dbReference type="SUPFAM" id="SSF46785">
    <property type="entry name" value="Winged helix' DNA-binding domain"/>
    <property type="match status" value="1"/>
</dbReference>
<evidence type="ECO:0000313" key="2">
    <source>
        <dbReference type="EMBL" id="MFC5068505.1"/>
    </source>
</evidence>
<name>A0ABV9Z0D0_9HYPH</name>
<organism evidence="2 3">
    <name type="scientific">Flaviflagellibacter deserti</name>
    <dbReference type="NCBI Taxonomy" id="2267266"/>
    <lineage>
        <taxon>Bacteria</taxon>
        <taxon>Pseudomonadati</taxon>
        <taxon>Pseudomonadota</taxon>
        <taxon>Alphaproteobacteria</taxon>
        <taxon>Hyphomicrobiales</taxon>
        <taxon>Flaviflagellibacter</taxon>
    </lineage>
</organism>
<reference evidence="3" key="1">
    <citation type="journal article" date="2019" name="Int. J. Syst. Evol. Microbiol.">
        <title>The Global Catalogue of Microorganisms (GCM) 10K type strain sequencing project: providing services to taxonomists for standard genome sequencing and annotation.</title>
        <authorList>
            <consortium name="The Broad Institute Genomics Platform"/>
            <consortium name="The Broad Institute Genome Sequencing Center for Infectious Disease"/>
            <person name="Wu L."/>
            <person name="Ma J."/>
        </authorList>
    </citation>
    <scope>NUCLEOTIDE SEQUENCE [LARGE SCALE GENOMIC DNA]</scope>
    <source>
        <strain evidence="3">CGMCC 1.16444</strain>
    </source>
</reference>
<dbReference type="InterPro" id="IPR051815">
    <property type="entry name" value="Molybdate_resp_trans_reg"/>
</dbReference>
<gene>
    <name evidence="2" type="ORF">ACFPFW_10840</name>
</gene>
<dbReference type="InterPro" id="IPR036388">
    <property type="entry name" value="WH-like_DNA-bd_sf"/>
</dbReference>
<feature type="domain" description="HTH lysR-type" evidence="1">
    <location>
        <begin position="22"/>
        <end position="82"/>
    </location>
</feature>
<protein>
    <submittedName>
        <fullName evidence="2">Winged helix-turn-helix domain-containing protein</fullName>
    </submittedName>
</protein>
<dbReference type="EMBL" id="JBHSJF010000006">
    <property type="protein sequence ID" value="MFC5068505.1"/>
    <property type="molecule type" value="Genomic_DNA"/>
</dbReference>
<dbReference type="InterPro" id="IPR036390">
    <property type="entry name" value="WH_DNA-bd_sf"/>
</dbReference>
<sequence length="114" mass="12156">MSKLQVRLYFDDNSWIGPGKVALLEAIAEHGSISAAGRAMDMSYKRAWDLVAEMNRIFGSPVIAAQPGGKSGGGAELTPLGRDVVAHFRAVEAASQQAAGSHISSLEEMRKQKT</sequence>
<dbReference type="InterPro" id="IPR000847">
    <property type="entry name" value="LysR_HTH_N"/>
</dbReference>
<keyword evidence="3" id="KW-1185">Reference proteome</keyword>
<evidence type="ECO:0000313" key="3">
    <source>
        <dbReference type="Proteomes" id="UP001595796"/>
    </source>
</evidence>